<feature type="transmembrane region" description="Helical" evidence="6">
    <location>
        <begin position="12"/>
        <end position="36"/>
    </location>
</feature>
<dbReference type="Gene3D" id="1.10.1450.10">
    <property type="entry name" value="Tetraspanin"/>
    <property type="match status" value="1"/>
</dbReference>
<protein>
    <recommendedName>
        <fullName evidence="6">Tetraspanin</fullName>
    </recommendedName>
</protein>
<dbReference type="Ensembl" id="ENSOKIT00005047684.1">
    <property type="protein sequence ID" value="ENSOKIP00005045274.1"/>
    <property type="gene ID" value="ENSOKIG00005019069.1"/>
</dbReference>
<evidence type="ECO:0000256" key="5">
    <source>
        <dbReference type="ARBA" id="ARBA00023136"/>
    </source>
</evidence>
<dbReference type="SUPFAM" id="SSF48652">
    <property type="entry name" value="Tetraspanin"/>
    <property type="match status" value="1"/>
</dbReference>
<reference evidence="7" key="1">
    <citation type="submission" date="2025-08" db="UniProtKB">
        <authorList>
            <consortium name="Ensembl"/>
        </authorList>
    </citation>
    <scope>IDENTIFICATION</scope>
</reference>
<dbReference type="InterPro" id="IPR000301">
    <property type="entry name" value="Tetraspanin_animals"/>
</dbReference>
<dbReference type="AlphaFoldDB" id="A0A8C7GR86"/>
<dbReference type="InterPro" id="IPR018499">
    <property type="entry name" value="Tetraspanin/Peripherin"/>
</dbReference>
<proteinExistence type="inferred from homology"/>
<dbReference type="GO" id="GO:0005886">
    <property type="term" value="C:plasma membrane"/>
    <property type="evidence" value="ECO:0007669"/>
    <property type="project" value="TreeGrafter"/>
</dbReference>
<evidence type="ECO:0000313" key="8">
    <source>
        <dbReference type="Proteomes" id="UP000694557"/>
    </source>
</evidence>
<sequence>MGETRRRALKIVIQITCQLLWVAGLVVGLSGMYLLLNYRHNGIFFTHTYIILPACLALASATLLLASGGLGIWVSLRKSALLQGVFVYLLVVVFCLEATAAALAYVNAGKVDSELAPFSSVFQRYTGRCQDPYSDAVDATQKELQCCGIYDYRDWLATPWFNHSGRGSVPHSCCNYTYHTCNGTLELPGLLYPKVYTHTHTHTPALALCGDPKVCRYTSGQHLIPERCHSPYPVCVLSQGCQVKLEEALLFVLHLIIWSSLAVALVETVGFVSMAQLMREQPLLEYGILDREYGILDREWA</sequence>
<organism evidence="7 8">
    <name type="scientific">Oncorhynchus kisutch</name>
    <name type="common">Coho salmon</name>
    <name type="synonym">Salmo kisutch</name>
    <dbReference type="NCBI Taxonomy" id="8019"/>
    <lineage>
        <taxon>Eukaryota</taxon>
        <taxon>Metazoa</taxon>
        <taxon>Chordata</taxon>
        <taxon>Craniata</taxon>
        <taxon>Vertebrata</taxon>
        <taxon>Euteleostomi</taxon>
        <taxon>Actinopterygii</taxon>
        <taxon>Neopterygii</taxon>
        <taxon>Teleostei</taxon>
        <taxon>Protacanthopterygii</taxon>
        <taxon>Salmoniformes</taxon>
        <taxon>Salmonidae</taxon>
        <taxon>Salmoninae</taxon>
        <taxon>Oncorhynchus</taxon>
    </lineage>
</organism>
<gene>
    <name evidence="7" type="primary">tspan37</name>
</gene>
<evidence type="ECO:0000256" key="1">
    <source>
        <dbReference type="ARBA" id="ARBA00004141"/>
    </source>
</evidence>
<dbReference type="GeneTree" id="ENSGT00940000154954"/>
<keyword evidence="3 6" id="KW-0812">Transmembrane</keyword>
<accession>A0A8C7GR86</accession>
<feature type="transmembrane region" description="Helical" evidence="6">
    <location>
        <begin position="85"/>
        <end position="106"/>
    </location>
</feature>
<keyword evidence="5 6" id="KW-0472">Membrane</keyword>
<feature type="transmembrane region" description="Helical" evidence="6">
    <location>
        <begin position="48"/>
        <end position="73"/>
    </location>
</feature>
<evidence type="ECO:0000256" key="6">
    <source>
        <dbReference type="RuleBase" id="RU361218"/>
    </source>
</evidence>
<keyword evidence="8" id="KW-1185">Reference proteome</keyword>
<dbReference type="PRINTS" id="PR00259">
    <property type="entry name" value="TMFOUR"/>
</dbReference>
<keyword evidence="4 6" id="KW-1133">Transmembrane helix</keyword>
<comment type="subcellular location">
    <subcellularLocation>
        <location evidence="1 6">Membrane</location>
        <topology evidence="1 6">Multi-pass membrane protein</topology>
    </subcellularLocation>
</comment>
<dbReference type="PANTHER" id="PTHR19282">
    <property type="entry name" value="TETRASPANIN"/>
    <property type="match status" value="1"/>
</dbReference>
<evidence type="ECO:0000256" key="4">
    <source>
        <dbReference type="ARBA" id="ARBA00022989"/>
    </source>
</evidence>
<comment type="similarity">
    <text evidence="2 6">Belongs to the tetraspanin (TM4SF) family.</text>
</comment>
<feature type="transmembrane region" description="Helical" evidence="6">
    <location>
        <begin position="248"/>
        <end position="272"/>
    </location>
</feature>
<dbReference type="Proteomes" id="UP000694557">
    <property type="component" value="Unassembled WGS sequence"/>
</dbReference>
<name>A0A8C7GR86_ONCKI</name>
<dbReference type="InterPro" id="IPR008952">
    <property type="entry name" value="Tetraspanin_EC2_sf"/>
</dbReference>
<evidence type="ECO:0000256" key="3">
    <source>
        <dbReference type="ARBA" id="ARBA00022692"/>
    </source>
</evidence>
<reference evidence="7" key="2">
    <citation type="submission" date="2025-09" db="UniProtKB">
        <authorList>
            <consortium name="Ensembl"/>
        </authorList>
    </citation>
    <scope>IDENTIFICATION</scope>
</reference>
<dbReference type="PANTHER" id="PTHR19282:SF477">
    <property type="entry name" value="TETRASPANIN"/>
    <property type="match status" value="1"/>
</dbReference>
<dbReference type="PIRSF" id="PIRSF002419">
    <property type="entry name" value="Tetraspanin"/>
    <property type="match status" value="1"/>
</dbReference>
<dbReference type="Pfam" id="PF00335">
    <property type="entry name" value="Tetraspanin"/>
    <property type="match status" value="1"/>
</dbReference>
<evidence type="ECO:0000313" key="7">
    <source>
        <dbReference type="Ensembl" id="ENSOKIP00005045274.1"/>
    </source>
</evidence>
<evidence type="ECO:0000256" key="2">
    <source>
        <dbReference type="ARBA" id="ARBA00006840"/>
    </source>
</evidence>